<organism evidence="1 2">
    <name type="scientific">Catharanthus roseus</name>
    <name type="common">Madagascar periwinkle</name>
    <name type="synonym">Vinca rosea</name>
    <dbReference type="NCBI Taxonomy" id="4058"/>
    <lineage>
        <taxon>Eukaryota</taxon>
        <taxon>Viridiplantae</taxon>
        <taxon>Streptophyta</taxon>
        <taxon>Embryophyta</taxon>
        <taxon>Tracheophyta</taxon>
        <taxon>Spermatophyta</taxon>
        <taxon>Magnoliopsida</taxon>
        <taxon>eudicotyledons</taxon>
        <taxon>Gunneridae</taxon>
        <taxon>Pentapetalae</taxon>
        <taxon>asterids</taxon>
        <taxon>lamiids</taxon>
        <taxon>Gentianales</taxon>
        <taxon>Apocynaceae</taxon>
        <taxon>Rauvolfioideae</taxon>
        <taxon>Vinceae</taxon>
        <taxon>Catharanthinae</taxon>
        <taxon>Catharanthus</taxon>
    </lineage>
</organism>
<sequence>MDDSEDESMYLPKPSFRSKPPIRNPHSFPTKAQFQNDKAFQQDDDELDDAEDNPVFNRAQNEYHYNSYYDDEPKNNKKRRKMESLPSTYEFAPRAGMNLPKSSHAGGSSRESWNEEESFVLLEVWGERYLELGRRSLRAEDWSEVAEKVSEMSGTEKSEMQCRNQLDVLKKKYKKERAKSEKIGGGFASKWVFFKKMDVLLNLRMRGHCGLGCGLDSGEYVFMNPRVYLDKSNVLDEMRDSPGQSDDENEEDEGFGGHEDEKHGESARLLADSIQRFGEIYEKIESSKRKQMMELEKMRRDFQRDLELQKKQIVERAQAEIAKIRERDDDLEDGDEEDDDNDDDDNDNGDVPDANTRN</sequence>
<accession>A0ACC0C6U6</accession>
<proteinExistence type="predicted"/>
<protein>
    <submittedName>
        <fullName evidence="1">Uncharacterized protein</fullName>
    </submittedName>
</protein>
<reference evidence="2" key="1">
    <citation type="journal article" date="2023" name="Nat. Plants">
        <title>Single-cell RNA sequencing provides a high-resolution roadmap for understanding the multicellular compartmentation of specialized metabolism.</title>
        <authorList>
            <person name="Sun S."/>
            <person name="Shen X."/>
            <person name="Li Y."/>
            <person name="Li Y."/>
            <person name="Wang S."/>
            <person name="Li R."/>
            <person name="Zhang H."/>
            <person name="Shen G."/>
            <person name="Guo B."/>
            <person name="Wei J."/>
            <person name="Xu J."/>
            <person name="St-Pierre B."/>
            <person name="Chen S."/>
            <person name="Sun C."/>
        </authorList>
    </citation>
    <scope>NUCLEOTIDE SEQUENCE [LARGE SCALE GENOMIC DNA]</scope>
</reference>
<evidence type="ECO:0000313" key="2">
    <source>
        <dbReference type="Proteomes" id="UP001060085"/>
    </source>
</evidence>
<name>A0ACC0C6U6_CATRO</name>
<comment type="caution">
    <text evidence="1">The sequence shown here is derived from an EMBL/GenBank/DDBJ whole genome shotgun (WGS) entry which is preliminary data.</text>
</comment>
<dbReference type="Proteomes" id="UP001060085">
    <property type="component" value="Linkage Group LG01"/>
</dbReference>
<evidence type="ECO:0000313" key="1">
    <source>
        <dbReference type="EMBL" id="KAI5680577.1"/>
    </source>
</evidence>
<dbReference type="EMBL" id="CM044701">
    <property type="protein sequence ID" value="KAI5680577.1"/>
    <property type="molecule type" value="Genomic_DNA"/>
</dbReference>
<keyword evidence="2" id="KW-1185">Reference proteome</keyword>
<gene>
    <name evidence="1" type="ORF">M9H77_01804</name>
</gene>